<protein>
    <submittedName>
        <fullName evidence="1">Uncharacterized protein</fullName>
    </submittedName>
</protein>
<dbReference type="AlphaFoldDB" id="A0A0E9WK13"/>
<reference evidence="1" key="1">
    <citation type="submission" date="2014-11" db="EMBL/GenBank/DDBJ databases">
        <authorList>
            <person name="Amaro Gonzalez C."/>
        </authorList>
    </citation>
    <scope>NUCLEOTIDE SEQUENCE</scope>
</reference>
<evidence type="ECO:0000313" key="1">
    <source>
        <dbReference type="EMBL" id="JAH89910.1"/>
    </source>
</evidence>
<accession>A0A0E9WK13</accession>
<organism evidence="1">
    <name type="scientific">Anguilla anguilla</name>
    <name type="common">European freshwater eel</name>
    <name type="synonym">Muraena anguilla</name>
    <dbReference type="NCBI Taxonomy" id="7936"/>
    <lineage>
        <taxon>Eukaryota</taxon>
        <taxon>Metazoa</taxon>
        <taxon>Chordata</taxon>
        <taxon>Craniata</taxon>
        <taxon>Vertebrata</taxon>
        <taxon>Euteleostomi</taxon>
        <taxon>Actinopterygii</taxon>
        <taxon>Neopterygii</taxon>
        <taxon>Teleostei</taxon>
        <taxon>Anguilliformes</taxon>
        <taxon>Anguillidae</taxon>
        <taxon>Anguilla</taxon>
    </lineage>
</organism>
<reference evidence="1" key="2">
    <citation type="journal article" date="2015" name="Fish Shellfish Immunol.">
        <title>Early steps in the European eel (Anguilla anguilla)-Vibrio vulnificus interaction in the gills: Role of the RtxA13 toxin.</title>
        <authorList>
            <person name="Callol A."/>
            <person name="Pajuelo D."/>
            <person name="Ebbesson L."/>
            <person name="Teles M."/>
            <person name="MacKenzie S."/>
            <person name="Amaro C."/>
        </authorList>
    </citation>
    <scope>NUCLEOTIDE SEQUENCE</scope>
</reference>
<dbReference type="EMBL" id="GBXM01018667">
    <property type="protein sequence ID" value="JAH89910.1"/>
    <property type="molecule type" value="Transcribed_RNA"/>
</dbReference>
<proteinExistence type="predicted"/>
<sequence length="54" mass="6540">MKKQFFMLFEKHAGSNIIKYRLYQKAVKKQLTLLREADNQIHTQPLIDQQTELY</sequence>
<name>A0A0E9WK13_ANGAN</name>